<dbReference type="EMBL" id="FMSV02000553">
    <property type="protein sequence ID" value="SEH08550.1"/>
    <property type="molecule type" value="Genomic_DNA"/>
</dbReference>
<dbReference type="CDD" id="cd04647">
    <property type="entry name" value="LbH_MAT_like"/>
    <property type="match status" value="1"/>
</dbReference>
<dbReference type="GO" id="GO:0016746">
    <property type="term" value="F:acyltransferase activity"/>
    <property type="evidence" value="ECO:0007669"/>
    <property type="project" value="UniProtKB-KW"/>
</dbReference>
<dbReference type="PANTHER" id="PTHR43300">
    <property type="entry name" value="ACETYLTRANSFERASE"/>
    <property type="match status" value="1"/>
</dbReference>
<organism evidence="4 5">
    <name type="scientific">Candidatus Venteria ishoeyi</name>
    <dbReference type="NCBI Taxonomy" id="1899563"/>
    <lineage>
        <taxon>Bacteria</taxon>
        <taxon>Pseudomonadati</taxon>
        <taxon>Pseudomonadota</taxon>
        <taxon>Gammaproteobacteria</taxon>
        <taxon>Thiotrichales</taxon>
        <taxon>Thiotrichaceae</taxon>
        <taxon>Venteria</taxon>
    </lineage>
</organism>
<proteinExistence type="inferred from homology"/>
<name>A0A1H6FEQ7_9GAMM</name>
<dbReference type="AlphaFoldDB" id="A0A1H6FEQ7"/>
<evidence type="ECO:0000256" key="2">
    <source>
        <dbReference type="ARBA" id="ARBA00022679"/>
    </source>
</evidence>
<accession>A0A1H6FEQ7</accession>
<dbReference type="SUPFAM" id="SSF51161">
    <property type="entry name" value="Trimeric LpxA-like enzymes"/>
    <property type="match status" value="1"/>
</dbReference>
<evidence type="ECO:0000313" key="5">
    <source>
        <dbReference type="Proteomes" id="UP000236724"/>
    </source>
</evidence>
<evidence type="ECO:0000313" key="4">
    <source>
        <dbReference type="EMBL" id="SEH08550.1"/>
    </source>
</evidence>
<dbReference type="Proteomes" id="UP000236724">
    <property type="component" value="Unassembled WGS sequence"/>
</dbReference>
<dbReference type="OrthoDB" id="9815592at2"/>
<dbReference type="RefSeq" id="WP_103922084.1">
    <property type="nucleotide sequence ID" value="NZ_FMSV02000553.1"/>
</dbReference>
<dbReference type="InterPro" id="IPR011004">
    <property type="entry name" value="Trimer_LpxA-like_sf"/>
</dbReference>
<gene>
    <name evidence="4" type="primary">vioB_2</name>
    <name evidence="4" type="ORF">MBHS_04442</name>
</gene>
<dbReference type="PANTHER" id="PTHR43300:SF12">
    <property type="entry name" value="CHLORAMPHENICOL ACETYLTRANSFERASE"/>
    <property type="match status" value="1"/>
</dbReference>
<reference evidence="4 5" key="1">
    <citation type="submission" date="2016-10" db="EMBL/GenBank/DDBJ databases">
        <authorList>
            <person name="de Groot N.N."/>
        </authorList>
    </citation>
    <scope>NUCLEOTIDE SEQUENCE [LARGE SCALE GENOMIC DNA]</scope>
    <source>
        <strain evidence="4">MBHS1</strain>
    </source>
</reference>
<keyword evidence="3 4" id="KW-0012">Acyltransferase</keyword>
<dbReference type="EC" id="2.3.1.209" evidence="4"/>
<evidence type="ECO:0000256" key="1">
    <source>
        <dbReference type="ARBA" id="ARBA00007274"/>
    </source>
</evidence>
<dbReference type="Gene3D" id="2.160.10.10">
    <property type="entry name" value="Hexapeptide repeat proteins"/>
    <property type="match status" value="1"/>
</dbReference>
<evidence type="ECO:0000256" key="3">
    <source>
        <dbReference type="ARBA" id="ARBA00023315"/>
    </source>
</evidence>
<protein>
    <submittedName>
        <fullName evidence="4">dTDP-4-amino-4,6-dideoxy-D-glucose acyltransferase</fullName>
        <ecNumber evidence="4">2.3.1.209</ecNumber>
    </submittedName>
</protein>
<keyword evidence="2 4" id="KW-0808">Transferase</keyword>
<keyword evidence="5" id="KW-1185">Reference proteome</keyword>
<dbReference type="InterPro" id="IPR050179">
    <property type="entry name" value="Trans_hexapeptide_repeat"/>
</dbReference>
<comment type="similarity">
    <text evidence="1">Belongs to the transferase hexapeptide repeat family.</text>
</comment>
<sequence>MSFYTQEELEVLGFKYLGKNVCLSKKTSIYNPANISIGNYSRIDDFCILSAGDDGIEIGRNVHIAIFCSLMGNGLIKLADFSGLSSRVSIYSSNDDYSGNYMTNPTVPEQFINVTQAPVIMGKHVIIGAGSIILPGVTLHDGAGVGALSLVKKDCEAFNLYLGSPARKIGTRSRKVLELETDLYKLG</sequence>